<dbReference type="FunFam" id="3.40.50.300:FF:001025">
    <property type="entry name" value="ATPase family, AAA domain-containing 2B"/>
    <property type="match status" value="1"/>
</dbReference>
<evidence type="ECO:0000313" key="7">
    <source>
        <dbReference type="EMBL" id="OGL43851.1"/>
    </source>
</evidence>
<dbReference type="SUPFAM" id="SSF52540">
    <property type="entry name" value="P-loop containing nucleoside triphosphate hydrolases"/>
    <property type="match status" value="1"/>
</dbReference>
<reference evidence="7 8" key="1">
    <citation type="journal article" date="2016" name="Nat. Commun.">
        <title>Thousands of microbial genomes shed light on interconnected biogeochemical processes in an aquifer system.</title>
        <authorList>
            <person name="Anantharaman K."/>
            <person name="Brown C.T."/>
            <person name="Hug L.A."/>
            <person name="Sharon I."/>
            <person name="Castelle C.J."/>
            <person name="Probst A.J."/>
            <person name="Thomas B.C."/>
            <person name="Singh A."/>
            <person name="Wilkins M.J."/>
            <person name="Karaoz U."/>
            <person name="Brodie E.L."/>
            <person name="Williams K.H."/>
            <person name="Hubbard S.S."/>
            <person name="Banfield J.F."/>
        </authorList>
    </citation>
    <scope>NUCLEOTIDE SEQUENCE [LARGE SCALE GENOMIC DNA]</scope>
</reference>
<dbReference type="Pfam" id="PF17862">
    <property type="entry name" value="AAA_lid_3"/>
    <property type="match status" value="1"/>
</dbReference>
<evidence type="ECO:0000313" key="8">
    <source>
        <dbReference type="Proteomes" id="UP000179266"/>
    </source>
</evidence>
<evidence type="ECO:0000256" key="1">
    <source>
        <dbReference type="ARBA" id="ARBA00022741"/>
    </source>
</evidence>
<dbReference type="Pfam" id="PF00004">
    <property type="entry name" value="AAA"/>
    <property type="match status" value="1"/>
</dbReference>
<evidence type="ECO:0000256" key="4">
    <source>
        <dbReference type="RuleBase" id="RU003651"/>
    </source>
</evidence>
<keyword evidence="1 4" id="KW-0547">Nucleotide-binding</keyword>
<evidence type="ECO:0000256" key="5">
    <source>
        <dbReference type="SAM" id="MobiDB-lite"/>
    </source>
</evidence>
<dbReference type="InterPro" id="IPR027417">
    <property type="entry name" value="P-loop_NTPase"/>
</dbReference>
<dbReference type="InterPro" id="IPR041569">
    <property type="entry name" value="AAA_lid_3"/>
</dbReference>
<dbReference type="InterPro" id="IPR003960">
    <property type="entry name" value="ATPase_AAA_CS"/>
</dbReference>
<dbReference type="InterPro" id="IPR050304">
    <property type="entry name" value="MT-severing_AAA_ATPase"/>
</dbReference>
<dbReference type="AlphaFoldDB" id="A0A1F7RQV8"/>
<evidence type="ECO:0000256" key="3">
    <source>
        <dbReference type="ARBA" id="ARBA00023054"/>
    </source>
</evidence>
<dbReference type="GO" id="GO:0016887">
    <property type="term" value="F:ATP hydrolysis activity"/>
    <property type="evidence" value="ECO:0007669"/>
    <property type="project" value="InterPro"/>
</dbReference>
<proteinExistence type="inferred from homology"/>
<protein>
    <recommendedName>
        <fullName evidence="6">AAA+ ATPase domain-containing protein</fullName>
    </recommendedName>
</protein>
<comment type="caution">
    <text evidence="7">The sequence shown here is derived from an EMBL/GenBank/DDBJ whole genome shotgun (WGS) entry which is preliminary data.</text>
</comment>
<dbReference type="PANTHER" id="PTHR23074">
    <property type="entry name" value="AAA DOMAIN-CONTAINING"/>
    <property type="match status" value="1"/>
</dbReference>
<dbReference type="Gene3D" id="3.40.50.300">
    <property type="entry name" value="P-loop containing nucleotide triphosphate hydrolases"/>
    <property type="match status" value="1"/>
</dbReference>
<feature type="domain" description="AAA+ ATPase" evidence="6">
    <location>
        <begin position="140"/>
        <end position="276"/>
    </location>
</feature>
<name>A0A1F7RQV8_9BACT</name>
<gene>
    <name evidence="7" type="ORF">A2161_19065</name>
</gene>
<dbReference type="InterPro" id="IPR003959">
    <property type="entry name" value="ATPase_AAA_core"/>
</dbReference>
<keyword evidence="3" id="KW-0175">Coiled coil</keyword>
<dbReference type="GO" id="GO:0005524">
    <property type="term" value="F:ATP binding"/>
    <property type="evidence" value="ECO:0007669"/>
    <property type="project" value="UniProtKB-KW"/>
</dbReference>
<feature type="region of interest" description="Disordered" evidence="5">
    <location>
        <begin position="69"/>
        <end position="89"/>
    </location>
</feature>
<dbReference type="PANTHER" id="PTHR23074:SF83">
    <property type="entry name" value="VACUOLAR PROTEIN SORTING-ASSOCIATED PROTEIN 4A"/>
    <property type="match status" value="1"/>
</dbReference>
<dbReference type="Gene3D" id="1.10.8.60">
    <property type="match status" value="1"/>
</dbReference>
<dbReference type="EMBL" id="MGDD01000252">
    <property type="protein sequence ID" value="OGL43851.1"/>
    <property type="molecule type" value="Genomic_DNA"/>
</dbReference>
<sequence>MRFYIDTFNDYKEKGLSALRKGNLTEARFNLLKAAEYLFLLAEKSEGELRTVRKQTARKLLEMAKQIQPGKPKVYHTKESQGSSNDESRDEGAKKWILVRKPDIYFKDIAGLENVKELIKKRVIYPFQHPEITKRYKKKMGGGVLLYGPPGTGKTMIAKAVATELDAVFFNIKCSDIISKWVGDAEKNLADLFSEASQYERAVIFLDETESIVSKRGSGSTVMDRVIPEFLSQVDGIEKRSNCILLLGATNRPWDMDEAALRTGRFGELIYVGLPDIKARKKILELELFGVPMDHDIDYDMLAEKLEGYTGADIAGICETATDFPYDRERETNEKSQLTEIDLLSAIKLKKPSVTQNQLKKYEIFRSER</sequence>
<dbReference type="InterPro" id="IPR003593">
    <property type="entry name" value="AAA+_ATPase"/>
</dbReference>
<evidence type="ECO:0000259" key="6">
    <source>
        <dbReference type="SMART" id="SM00382"/>
    </source>
</evidence>
<organism evidence="7 8">
    <name type="scientific">Candidatus Schekmanbacteria bacterium RBG_13_48_7</name>
    <dbReference type="NCBI Taxonomy" id="1817878"/>
    <lineage>
        <taxon>Bacteria</taxon>
        <taxon>Candidatus Schekmaniibacteriota</taxon>
    </lineage>
</organism>
<accession>A0A1F7RQV8</accession>
<evidence type="ECO:0000256" key="2">
    <source>
        <dbReference type="ARBA" id="ARBA00022840"/>
    </source>
</evidence>
<keyword evidence="2 4" id="KW-0067">ATP-binding</keyword>
<comment type="similarity">
    <text evidence="4">Belongs to the AAA ATPase family.</text>
</comment>
<dbReference type="PROSITE" id="PS00674">
    <property type="entry name" value="AAA"/>
    <property type="match status" value="1"/>
</dbReference>
<dbReference type="Proteomes" id="UP000179266">
    <property type="component" value="Unassembled WGS sequence"/>
</dbReference>
<dbReference type="SMART" id="SM00382">
    <property type="entry name" value="AAA"/>
    <property type="match status" value="1"/>
</dbReference>